<dbReference type="Pfam" id="PF19054">
    <property type="entry name" value="DUF5753"/>
    <property type="match status" value="1"/>
</dbReference>
<organism evidence="3 4">
    <name type="scientific">Prauserella marina</name>
    <dbReference type="NCBI Taxonomy" id="530584"/>
    <lineage>
        <taxon>Bacteria</taxon>
        <taxon>Bacillati</taxon>
        <taxon>Actinomycetota</taxon>
        <taxon>Actinomycetes</taxon>
        <taxon>Pseudonocardiales</taxon>
        <taxon>Pseudonocardiaceae</taxon>
        <taxon>Prauserella</taxon>
    </lineage>
</organism>
<evidence type="ECO:0000313" key="3">
    <source>
        <dbReference type="EMBL" id="SDD95482.1"/>
    </source>
</evidence>
<dbReference type="EMBL" id="FMZE01000015">
    <property type="protein sequence ID" value="SDD95482.1"/>
    <property type="molecule type" value="Genomic_DNA"/>
</dbReference>
<dbReference type="Proteomes" id="UP000199494">
    <property type="component" value="Unassembled WGS sequence"/>
</dbReference>
<feature type="compositionally biased region" description="Basic and acidic residues" evidence="1">
    <location>
        <begin position="19"/>
        <end position="31"/>
    </location>
</feature>
<dbReference type="GO" id="GO:0003677">
    <property type="term" value="F:DNA binding"/>
    <property type="evidence" value="ECO:0007669"/>
    <property type="project" value="InterPro"/>
</dbReference>
<gene>
    <name evidence="3" type="ORF">SAMN05421630_11520</name>
</gene>
<dbReference type="Gene3D" id="1.10.260.40">
    <property type="entry name" value="lambda repressor-like DNA-binding domains"/>
    <property type="match status" value="1"/>
</dbReference>
<dbReference type="InterPro" id="IPR001387">
    <property type="entry name" value="Cro/C1-type_HTH"/>
</dbReference>
<evidence type="ECO:0000259" key="2">
    <source>
        <dbReference type="PROSITE" id="PS50943"/>
    </source>
</evidence>
<dbReference type="CDD" id="cd00093">
    <property type="entry name" value="HTH_XRE"/>
    <property type="match status" value="1"/>
</dbReference>
<dbReference type="InterPro" id="IPR010982">
    <property type="entry name" value="Lambda_DNA-bd_dom_sf"/>
</dbReference>
<name>A0A1G6YYX9_9PSEU</name>
<dbReference type="SUPFAM" id="SSF47413">
    <property type="entry name" value="lambda repressor-like DNA-binding domains"/>
    <property type="match status" value="1"/>
</dbReference>
<evidence type="ECO:0000256" key="1">
    <source>
        <dbReference type="SAM" id="MobiDB-lite"/>
    </source>
</evidence>
<proteinExistence type="predicted"/>
<evidence type="ECO:0000313" key="4">
    <source>
        <dbReference type="Proteomes" id="UP000199494"/>
    </source>
</evidence>
<dbReference type="AlphaFoldDB" id="A0A1G6YYX9"/>
<feature type="region of interest" description="Disordered" evidence="1">
    <location>
        <begin position="1"/>
        <end position="31"/>
    </location>
</feature>
<dbReference type="SMART" id="SM00530">
    <property type="entry name" value="HTH_XRE"/>
    <property type="match status" value="1"/>
</dbReference>
<dbReference type="InterPro" id="IPR043917">
    <property type="entry name" value="DUF5753"/>
</dbReference>
<dbReference type="Pfam" id="PF13560">
    <property type="entry name" value="HTH_31"/>
    <property type="match status" value="1"/>
</dbReference>
<reference evidence="3 4" key="1">
    <citation type="submission" date="2016-10" db="EMBL/GenBank/DDBJ databases">
        <authorList>
            <person name="de Groot N.N."/>
        </authorList>
    </citation>
    <scope>NUCLEOTIDE SEQUENCE [LARGE SCALE GENOMIC DNA]</scope>
    <source>
        <strain evidence="3 4">CGMCC 4.5506</strain>
    </source>
</reference>
<sequence>MSGDGAVSPTLRRRRLGRQIRDRRTERKMSGTELAKRIGGINQARLSRVESGKATLTKVQIRKMTEVLELSSEQAELWYELWQEGDQLGWWSEYADVIQEHGEMLAGLESDAAHIRQYIEAFIPSMLTTEEYSHAVVYSSQNTKPSDMARSVEFRMKRQHRLNDPNFRYTVVIAEGALHRHVGGREVLARQLRYLLDTQWTATVEVLIVPFEADVYAAQGMSFEIMEFADPEDPECVFIEFAPTSGFLEKPSELRYYNNMWSVAASKALDVEQSRERIEKVWADLIL</sequence>
<accession>A0A1G6YYX9</accession>
<dbReference type="RefSeq" id="WP_176879924.1">
    <property type="nucleotide sequence ID" value="NZ_FMZE01000015.1"/>
</dbReference>
<protein>
    <submittedName>
        <fullName evidence="3">Helix-turn-helix domain-containing protein</fullName>
    </submittedName>
</protein>
<keyword evidence="4" id="KW-1185">Reference proteome</keyword>
<dbReference type="PROSITE" id="PS50943">
    <property type="entry name" value="HTH_CROC1"/>
    <property type="match status" value="1"/>
</dbReference>
<dbReference type="STRING" id="530584.SAMN05421630_11520"/>
<feature type="domain" description="HTH cro/C1-type" evidence="2">
    <location>
        <begin position="20"/>
        <end position="75"/>
    </location>
</feature>